<gene>
    <name evidence="1" type="ORF">AGABI1DRAFT_112996</name>
</gene>
<dbReference type="HOGENOM" id="CLU_2996022_0_0_1"/>
<protein>
    <submittedName>
        <fullName evidence="1">Uncharacterized protein</fullName>
    </submittedName>
</protein>
<keyword evidence="2" id="KW-1185">Reference proteome</keyword>
<accession>K5W3G1</accession>
<name>K5W3G1_AGABU</name>
<proteinExistence type="predicted"/>
<organism evidence="1 2">
    <name type="scientific">Agaricus bisporus var. burnettii (strain JB137-S8 / ATCC MYA-4627 / FGSC 10392)</name>
    <name type="common">White button mushroom</name>
    <dbReference type="NCBI Taxonomy" id="597362"/>
    <lineage>
        <taxon>Eukaryota</taxon>
        <taxon>Fungi</taxon>
        <taxon>Dikarya</taxon>
        <taxon>Basidiomycota</taxon>
        <taxon>Agaricomycotina</taxon>
        <taxon>Agaricomycetes</taxon>
        <taxon>Agaricomycetidae</taxon>
        <taxon>Agaricales</taxon>
        <taxon>Agaricineae</taxon>
        <taxon>Agaricaceae</taxon>
        <taxon>Agaricus</taxon>
    </lineage>
</organism>
<reference evidence="2" key="1">
    <citation type="journal article" date="2012" name="Proc. Natl. Acad. Sci. U.S.A.">
        <title>Genome sequence of the button mushroom Agaricus bisporus reveals mechanisms governing adaptation to a humic-rich ecological niche.</title>
        <authorList>
            <person name="Morin E."/>
            <person name="Kohler A."/>
            <person name="Baker A.R."/>
            <person name="Foulongne-Oriol M."/>
            <person name="Lombard V."/>
            <person name="Nagy L.G."/>
            <person name="Ohm R.A."/>
            <person name="Patyshakuliyeva A."/>
            <person name="Brun A."/>
            <person name="Aerts A.L."/>
            <person name="Bailey A.M."/>
            <person name="Billette C."/>
            <person name="Coutinho P.M."/>
            <person name="Deakin G."/>
            <person name="Doddapaneni H."/>
            <person name="Floudas D."/>
            <person name="Grimwood J."/>
            <person name="Hilden K."/>
            <person name="Kuees U."/>
            <person name="LaButti K.M."/>
            <person name="Lapidus A."/>
            <person name="Lindquist E.A."/>
            <person name="Lucas S.M."/>
            <person name="Murat C."/>
            <person name="Riley R.W."/>
            <person name="Salamov A.A."/>
            <person name="Schmutz J."/>
            <person name="Subramanian V."/>
            <person name="Woesten H.A.B."/>
            <person name="Xu J."/>
            <person name="Eastwood D.C."/>
            <person name="Foster G.D."/>
            <person name="Sonnenberg A.S."/>
            <person name="Cullen D."/>
            <person name="de Vries R.P."/>
            <person name="Lundell T."/>
            <person name="Hibbett D.S."/>
            <person name="Henrissat B."/>
            <person name="Burton K.S."/>
            <person name="Kerrigan R.W."/>
            <person name="Challen M.P."/>
            <person name="Grigoriev I.V."/>
            <person name="Martin F."/>
        </authorList>
    </citation>
    <scope>NUCLEOTIDE SEQUENCE [LARGE SCALE GENOMIC DNA]</scope>
    <source>
        <strain evidence="2">JB137-S8 / ATCC MYA-4627 / FGSC 10392</strain>
    </source>
</reference>
<dbReference type="EMBL" id="JH971388">
    <property type="protein sequence ID" value="EKM81334.1"/>
    <property type="molecule type" value="Genomic_DNA"/>
</dbReference>
<dbReference type="InParanoid" id="K5W3G1"/>
<dbReference type="GeneID" id="18823842"/>
<evidence type="ECO:0000313" key="1">
    <source>
        <dbReference type="EMBL" id="EKM81334.1"/>
    </source>
</evidence>
<dbReference type="KEGG" id="abp:AGABI1DRAFT112996"/>
<dbReference type="Proteomes" id="UP000008493">
    <property type="component" value="Unassembled WGS sequence"/>
</dbReference>
<dbReference type="AlphaFoldDB" id="K5W3G1"/>
<dbReference type="RefSeq" id="XP_007328774.1">
    <property type="nucleotide sequence ID" value="XM_007328712.1"/>
</dbReference>
<sequence length="57" mass="6458">MLLSHLPSTPVNQLETANRLATSPTLLVSGSRFTYGTDRLLRQANGEAGPWSWFRRW</sequence>
<evidence type="ECO:0000313" key="2">
    <source>
        <dbReference type="Proteomes" id="UP000008493"/>
    </source>
</evidence>